<dbReference type="InterPro" id="IPR003594">
    <property type="entry name" value="HATPase_dom"/>
</dbReference>
<evidence type="ECO:0000259" key="9">
    <source>
        <dbReference type="PROSITE" id="PS50109"/>
    </source>
</evidence>
<dbReference type="Gene3D" id="3.30.565.10">
    <property type="entry name" value="Histidine kinase-like ATPase, C-terminal domain"/>
    <property type="match status" value="1"/>
</dbReference>
<keyword evidence="5" id="KW-0547">Nucleotide-binding</keyword>
<evidence type="ECO:0000256" key="6">
    <source>
        <dbReference type="ARBA" id="ARBA00022777"/>
    </source>
</evidence>
<dbReference type="Gene3D" id="1.10.287.130">
    <property type="match status" value="1"/>
</dbReference>
<evidence type="ECO:0000256" key="7">
    <source>
        <dbReference type="ARBA" id="ARBA00022840"/>
    </source>
</evidence>
<dbReference type="InterPro" id="IPR036097">
    <property type="entry name" value="HisK_dim/P_sf"/>
</dbReference>
<keyword evidence="3" id="KW-0597">Phosphoprotein</keyword>
<dbReference type="InterPro" id="IPR003661">
    <property type="entry name" value="HisK_dim/P_dom"/>
</dbReference>
<comment type="caution">
    <text evidence="10">The sequence shown here is derived from an EMBL/GenBank/DDBJ whole genome shotgun (WGS) entry which is preliminary data.</text>
</comment>
<accession>A0A5C6E2Y2</accession>
<organism evidence="10 11">
    <name type="scientific">Novipirellula aureliae</name>
    <dbReference type="NCBI Taxonomy" id="2527966"/>
    <lineage>
        <taxon>Bacteria</taxon>
        <taxon>Pseudomonadati</taxon>
        <taxon>Planctomycetota</taxon>
        <taxon>Planctomycetia</taxon>
        <taxon>Pirellulales</taxon>
        <taxon>Pirellulaceae</taxon>
        <taxon>Novipirellula</taxon>
    </lineage>
</organism>
<keyword evidence="7" id="KW-0067">ATP-binding</keyword>
<evidence type="ECO:0000256" key="4">
    <source>
        <dbReference type="ARBA" id="ARBA00022679"/>
    </source>
</evidence>
<dbReference type="Pfam" id="PF00512">
    <property type="entry name" value="HisKA"/>
    <property type="match status" value="1"/>
</dbReference>
<keyword evidence="8" id="KW-0902">Two-component regulatory system</keyword>
<protein>
    <recommendedName>
        <fullName evidence="2">histidine kinase</fullName>
        <ecNumber evidence="2">2.7.13.3</ecNumber>
    </recommendedName>
</protein>
<evidence type="ECO:0000256" key="5">
    <source>
        <dbReference type="ARBA" id="ARBA00022741"/>
    </source>
</evidence>
<evidence type="ECO:0000313" key="11">
    <source>
        <dbReference type="Proteomes" id="UP000315471"/>
    </source>
</evidence>
<keyword evidence="6" id="KW-0418">Kinase</keyword>
<evidence type="ECO:0000256" key="3">
    <source>
        <dbReference type="ARBA" id="ARBA00022553"/>
    </source>
</evidence>
<dbReference type="OrthoDB" id="239518at2"/>
<sequence>MRLLPCLRFDSDRWWLPRSARTTELLMFILLRSGDPLTADASLIAKTVDQFQQDPPLLIYAGLSYRGSQNRPVEISVSQLATWFCTNAAGLFAEGDAFLGSPKLDQSHLDQFRELDSYFRTLRCERWLEAASLWLEATGKAVPPKWSAQWPVITFDSNTQHRPSIESCSDSLQQLARKMQHLQSLERSFDRRLHKSKLAALKQLTYGLSHEINNPLANISTRAQQLQQQEDDPSKQQTLSRIVDQVYRAHEMIADLMFYANPPKTNLERFDVSALVFSVSAEFSEEIDRLSIRLETDIPPDATTLLIDPEMIGEAIRVLIRNAIEAIGSDGTIVVSLVRETNCTLIHVADSGPGLSRLAREHAFDPYFSGREAGRGLGLGLCRAYRIAKLHHAEITLAGGPIGCVATIRLT</sequence>
<dbReference type="PROSITE" id="PS50109">
    <property type="entry name" value="HIS_KIN"/>
    <property type="match status" value="1"/>
</dbReference>
<dbReference type="SUPFAM" id="SSF47384">
    <property type="entry name" value="Homodimeric domain of signal transducing histidine kinase"/>
    <property type="match status" value="1"/>
</dbReference>
<dbReference type="PANTHER" id="PTHR43065:SF10">
    <property type="entry name" value="PEROXIDE STRESS-ACTIVATED HISTIDINE KINASE MAK3"/>
    <property type="match status" value="1"/>
</dbReference>
<dbReference type="Pfam" id="PF02518">
    <property type="entry name" value="HATPase_c"/>
    <property type="match status" value="1"/>
</dbReference>
<evidence type="ECO:0000313" key="10">
    <source>
        <dbReference type="EMBL" id="TWU43218.1"/>
    </source>
</evidence>
<dbReference type="EC" id="2.7.13.3" evidence="2"/>
<dbReference type="EMBL" id="SJPY01000003">
    <property type="protein sequence ID" value="TWU43218.1"/>
    <property type="molecule type" value="Genomic_DNA"/>
</dbReference>
<dbReference type="CDD" id="cd00075">
    <property type="entry name" value="HATPase"/>
    <property type="match status" value="1"/>
</dbReference>
<proteinExistence type="predicted"/>
<dbReference type="Proteomes" id="UP000315471">
    <property type="component" value="Unassembled WGS sequence"/>
</dbReference>
<dbReference type="GO" id="GO:0000155">
    <property type="term" value="F:phosphorelay sensor kinase activity"/>
    <property type="evidence" value="ECO:0007669"/>
    <property type="project" value="InterPro"/>
</dbReference>
<name>A0A5C6E2Y2_9BACT</name>
<evidence type="ECO:0000256" key="8">
    <source>
        <dbReference type="ARBA" id="ARBA00023012"/>
    </source>
</evidence>
<evidence type="ECO:0000256" key="2">
    <source>
        <dbReference type="ARBA" id="ARBA00012438"/>
    </source>
</evidence>
<gene>
    <name evidence="10" type="primary">zraS_2</name>
    <name evidence="10" type="ORF">Q31b_22560</name>
</gene>
<keyword evidence="11" id="KW-1185">Reference proteome</keyword>
<dbReference type="RefSeq" id="WP_146599681.1">
    <property type="nucleotide sequence ID" value="NZ_SJPY01000003.1"/>
</dbReference>
<dbReference type="PANTHER" id="PTHR43065">
    <property type="entry name" value="SENSOR HISTIDINE KINASE"/>
    <property type="match status" value="1"/>
</dbReference>
<dbReference type="GO" id="GO:0005524">
    <property type="term" value="F:ATP binding"/>
    <property type="evidence" value="ECO:0007669"/>
    <property type="project" value="UniProtKB-KW"/>
</dbReference>
<comment type="catalytic activity">
    <reaction evidence="1">
        <text>ATP + protein L-histidine = ADP + protein N-phospho-L-histidine.</text>
        <dbReference type="EC" id="2.7.13.3"/>
    </reaction>
</comment>
<dbReference type="AlphaFoldDB" id="A0A5C6E2Y2"/>
<reference evidence="10 11" key="1">
    <citation type="submission" date="2019-02" db="EMBL/GenBank/DDBJ databases">
        <title>Deep-cultivation of Planctomycetes and their phenomic and genomic characterization uncovers novel biology.</title>
        <authorList>
            <person name="Wiegand S."/>
            <person name="Jogler M."/>
            <person name="Boedeker C."/>
            <person name="Pinto D."/>
            <person name="Vollmers J."/>
            <person name="Rivas-Marin E."/>
            <person name="Kohn T."/>
            <person name="Peeters S.H."/>
            <person name="Heuer A."/>
            <person name="Rast P."/>
            <person name="Oberbeckmann S."/>
            <person name="Bunk B."/>
            <person name="Jeske O."/>
            <person name="Meyerdierks A."/>
            <person name="Storesund J.E."/>
            <person name="Kallscheuer N."/>
            <person name="Luecker S."/>
            <person name="Lage O.M."/>
            <person name="Pohl T."/>
            <person name="Merkel B.J."/>
            <person name="Hornburger P."/>
            <person name="Mueller R.-W."/>
            <person name="Bruemmer F."/>
            <person name="Labrenz M."/>
            <person name="Spormann A.M."/>
            <person name="Op Den Camp H."/>
            <person name="Overmann J."/>
            <person name="Amann R."/>
            <person name="Jetten M.S.M."/>
            <person name="Mascher T."/>
            <person name="Medema M.H."/>
            <person name="Devos D.P."/>
            <person name="Kaster A.-K."/>
            <person name="Ovreas L."/>
            <person name="Rohde M."/>
            <person name="Galperin M.Y."/>
            <person name="Jogler C."/>
        </authorList>
    </citation>
    <scope>NUCLEOTIDE SEQUENCE [LARGE SCALE GENOMIC DNA]</scope>
    <source>
        <strain evidence="10 11">Q31b</strain>
    </source>
</reference>
<dbReference type="SUPFAM" id="SSF55874">
    <property type="entry name" value="ATPase domain of HSP90 chaperone/DNA topoisomerase II/histidine kinase"/>
    <property type="match status" value="1"/>
</dbReference>
<dbReference type="InterPro" id="IPR036890">
    <property type="entry name" value="HATPase_C_sf"/>
</dbReference>
<dbReference type="CDD" id="cd00082">
    <property type="entry name" value="HisKA"/>
    <property type="match status" value="1"/>
</dbReference>
<evidence type="ECO:0000256" key="1">
    <source>
        <dbReference type="ARBA" id="ARBA00000085"/>
    </source>
</evidence>
<keyword evidence="4 10" id="KW-0808">Transferase</keyword>
<dbReference type="InterPro" id="IPR005467">
    <property type="entry name" value="His_kinase_dom"/>
</dbReference>
<feature type="domain" description="Histidine kinase" evidence="9">
    <location>
        <begin position="207"/>
        <end position="411"/>
    </location>
</feature>
<dbReference type="SMART" id="SM00388">
    <property type="entry name" value="HisKA"/>
    <property type="match status" value="1"/>
</dbReference>
<dbReference type="SMART" id="SM00387">
    <property type="entry name" value="HATPase_c"/>
    <property type="match status" value="1"/>
</dbReference>